<feature type="transmembrane region" description="Helical" evidence="1">
    <location>
        <begin position="22"/>
        <end position="43"/>
    </location>
</feature>
<dbReference type="RefSeq" id="WP_000357098.1">
    <property type="nucleotide sequence ID" value="NZ_CP018144.1"/>
</dbReference>
<feature type="transmembrane region" description="Helical" evidence="1">
    <location>
        <begin position="69"/>
        <end position="93"/>
    </location>
</feature>
<keyword evidence="1" id="KW-0472">Membrane</keyword>
<sequence length="166" mass="19229">MDKFFQTSFFDFLFNYIFSSPWIYGGLTVLGFVTLLVAYATHIDNIQRKSKSRSEFEKAEDDNPLSDSVLVNVLGGLFIGFIVIVLIAGYWTIDTDSDDQKDMREFLIEASFADTSLKLTALEAYEYYIQDQTVKNWEYRAFKDGLVKLKNEDAKYQVRKAFLIEN</sequence>
<reference evidence="2" key="2">
    <citation type="journal article" date="2015" name="Antimicrob. Agents Chemother.">
        <title>Dissemination of blaOXA-23 in Acinetobacter spp. in China: Main Roles of Conjugative Plasmid pAZJ221 and Transposon Tn2009.</title>
        <authorList>
            <person name="Liu L.L."/>
            <person name="Ji S.J."/>
            <person name="Ruan Z."/>
            <person name="Fu Y."/>
            <person name="Fu Y.Q."/>
            <person name="Wang Y.F."/>
            <person name="Yu Y.S."/>
        </authorList>
    </citation>
    <scope>NUCLEOTIDE SEQUENCE</scope>
    <source>
        <strain evidence="2">A221</strain>
        <plasmid evidence="2">pAZJ221</plasmid>
    </source>
</reference>
<keyword evidence="1" id="KW-1133">Transmembrane helix</keyword>
<keyword evidence="1" id="KW-0812">Transmembrane</keyword>
<organism evidence="2">
    <name type="scientific">Acinetobacter baumannii</name>
    <dbReference type="NCBI Taxonomy" id="470"/>
    <lineage>
        <taxon>Bacteria</taxon>
        <taxon>Pseudomonadati</taxon>
        <taxon>Pseudomonadota</taxon>
        <taxon>Gammaproteobacteria</taxon>
        <taxon>Moraxellales</taxon>
        <taxon>Moraxellaceae</taxon>
        <taxon>Acinetobacter</taxon>
        <taxon>Acinetobacter calcoaceticus/baumannii complex</taxon>
    </lineage>
</organism>
<dbReference type="AlphaFoldDB" id="A0A0C4Y2G2"/>
<proteinExistence type="predicted"/>
<keyword evidence="2" id="KW-0614">Plasmid</keyword>
<accession>A0A0C4Y2G2</accession>
<reference evidence="2" key="1">
    <citation type="submission" date="2014-10" db="EMBL/GenBank/DDBJ databases">
        <authorList>
            <person name="Liu L."/>
            <person name="Ji S."/>
            <person name="Ruan Z."/>
            <person name="Fu Y."/>
            <person name="Fu Y."/>
            <person name="Wang Y."/>
            <person name="Yu Y."/>
        </authorList>
    </citation>
    <scope>NUCLEOTIDE SEQUENCE</scope>
    <source>
        <strain evidence="2">A221</strain>
        <plasmid evidence="2">pAZJ221</plasmid>
    </source>
</reference>
<dbReference type="EMBL" id="KM922672">
    <property type="protein sequence ID" value="AJF79841.1"/>
    <property type="molecule type" value="Genomic_DNA"/>
</dbReference>
<geneLocation type="plasmid" evidence="2">
    <name>pAZJ221</name>
</geneLocation>
<evidence type="ECO:0000313" key="2">
    <source>
        <dbReference type="EMBL" id="AJF79841.1"/>
    </source>
</evidence>
<gene>
    <name evidence="2" type="ORF">NG19_005</name>
</gene>
<name>A0A0C4Y2G2_ACIBA</name>
<evidence type="ECO:0000256" key="1">
    <source>
        <dbReference type="SAM" id="Phobius"/>
    </source>
</evidence>
<dbReference type="PATRIC" id="fig|470.1402.peg.3102"/>
<protein>
    <submittedName>
        <fullName evidence="2">Uncharacterized protein</fullName>
    </submittedName>
</protein>